<dbReference type="NCBIfam" id="TIGR01643">
    <property type="entry name" value="YD_repeat_2x"/>
    <property type="match status" value="4"/>
</dbReference>
<sequence>MADSGWCIPASSGYTYEQALGVCQASMAAVPGYGNGWVVSKPCYIYDLTDPWSGNGAAGGWAQMDWSLVYQYSSGTGVSWFCVGTSTSPSNANLIGKPPLLNIEGDPINAGTGNVYREDRDFSAGRWLSFTRYYNSDSSAGLDTIGQHWRHSYSSHVTYVAGSSSGTGTATVTREDGRVITYWLSSGVWHGQADVPDALTEQTDSSGNPTSWTLQRVDTRSTEQFNAAGQLTSIQDANGFITTLNYSTASTPTTVAPGPGYLISVVDPEQRTIQITYSSSGLINQVTAPDGSTYGYAYDGSSELQTVSYPGGTTWTYLYDESPNNGGDTAIGLLTGILDETGTRYFSYSYNASGQGINNQMAGGVESYALTYTSGGSVTVVDPLGTSRTHTFTTQAGVPYLASVSAICESCSTISSWAYNSPMGLVTQTTDFNGNITTYEYDADGMETGRTEDSGGPVQRTIMTTWNDTFHVPTQRNVLSPSNALITQTDWVYNTLGEPLARCEIDGAVSAAKSYTCSNTGTVPSGVRRSTYTYCTAVGTGCPLVGLMLSATGSRTDLTQTTTYTYYTSSSAANCDTPGAACYQPGDLYQVTDALGHVTTIASYDADGRITRITDANGINTDLTYTPRGWLASRTVGGAATRFTYTAYGAVQTVTDPDDVTTTYGYDTAHRLTKITDALGNYVQYTLDAAGDKTSEQVYDASGTVHQSLTRTFNPLGQLTTVVDGLSHTVFNATASTSYDANGNLIQSSDALGIQRQLGYDALNRLVQTIDNYNGTN</sequence>
<dbReference type="Pfam" id="PF20148">
    <property type="entry name" value="DUF6531"/>
    <property type="match status" value="1"/>
</dbReference>
<dbReference type="InterPro" id="IPR045351">
    <property type="entry name" value="DUF6531"/>
</dbReference>
<reference evidence="2 3" key="1">
    <citation type="submission" date="2020-10" db="EMBL/GenBank/DDBJ databases">
        <title>Phylogeny of dyella-like bacteria.</title>
        <authorList>
            <person name="Fu J."/>
        </authorList>
    </citation>
    <scope>NUCLEOTIDE SEQUENCE [LARGE SCALE GENOMIC DNA]</scope>
    <source>
        <strain evidence="2 3">DHOB07</strain>
    </source>
</reference>
<dbReference type="InterPro" id="IPR050708">
    <property type="entry name" value="T6SS_VgrG/RHS"/>
</dbReference>
<evidence type="ECO:0000259" key="1">
    <source>
        <dbReference type="Pfam" id="PF20148"/>
    </source>
</evidence>
<evidence type="ECO:0000313" key="3">
    <source>
        <dbReference type="Proteomes" id="UP001620405"/>
    </source>
</evidence>
<name>A0ABW8IPW5_9GAMM</name>
<dbReference type="RefSeq" id="WP_284402106.1">
    <property type="nucleotide sequence ID" value="NZ_BSNQ01000009.1"/>
</dbReference>
<dbReference type="PANTHER" id="PTHR32305:SF15">
    <property type="entry name" value="PROTEIN RHSA-RELATED"/>
    <property type="match status" value="1"/>
</dbReference>
<accession>A0ABW8IPW5</accession>
<dbReference type="InterPro" id="IPR006530">
    <property type="entry name" value="YD"/>
</dbReference>
<dbReference type="Proteomes" id="UP001620405">
    <property type="component" value="Unassembled WGS sequence"/>
</dbReference>
<dbReference type="Gene3D" id="2.180.10.10">
    <property type="entry name" value="RHS repeat-associated core"/>
    <property type="match status" value="2"/>
</dbReference>
<organism evidence="2 3">
    <name type="scientific">Dyella lipolytica</name>
    <dbReference type="NCBI Taxonomy" id="1867835"/>
    <lineage>
        <taxon>Bacteria</taxon>
        <taxon>Pseudomonadati</taxon>
        <taxon>Pseudomonadota</taxon>
        <taxon>Gammaproteobacteria</taxon>
        <taxon>Lysobacterales</taxon>
        <taxon>Rhodanobacteraceae</taxon>
        <taxon>Dyella</taxon>
    </lineage>
</organism>
<evidence type="ECO:0000313" key="2">
    <source>
        <dbReference type="EMBL" id="MFK2871993.1"/>
    </source>
</evidence>
<comment type="caution">
    <text evidence="2">The sequence shown here is derived from an EMBL/GenBank/DDBJ whole genome shotgun (WGS) entry which is preliminary data.</text>
</comment>
<keyword evidence="3" id="KW-1185">Reference proteome</keyword>
<feature type="domain" description="DUF6531" evidence="1">
    <location>
        <begin position="105"/>
        <end position="182"/>
    </location>
</feature>
<proteinExistence type="predicted"/>
<dbReference type="Pfam" id="PF05593">
    <property type="entry name" value="RHS_repeat"/>
    <property type="match status" value="3"/>
</dbReference>
<gene>
    <name evidence="2" type="ORF">ISP13_00510</name>
</gene>
<dbReference type="InterPro" id="IPR031325">
    <property type="entry name" value="RHS_repeat"/>
</dbReference>
<protein>
    <submittedName>
        <fullName evidence="2">RHS repeat protein</fullName>
    </submittedName>
</protein>
<dbReference type="PANTHER" id="PTHR32305">
    <property type="match status" value="1"/>
</dbReference>
<dbReference type="EMBL" id="JADIKG010000008">
    <property type="protein sequence ID" value="MFK2871993.1"/>
    <property type="molecule type" value="Genomic_DNA"/>
</dbReference>